<dbReference type="RefSeq" id="WP_011943588.1">
    <property type="nucleotide sequence ID" value="NZ_DAITJQ010000004.1"/>
</dbReference>
<feature type="coiled-coil region" evidence="1">
    <location>
        <begin position="77"/>
        <end position="165"/>
    </location>
</feature>
<keyword evidence="2" id="KW-0732">Signal</keyword>
<dbReference type="OMA" id="MWDLKDE"/>
<name>A0A117L3C7_9THEM</name>
<dbReference type="PATRIC" id="fig|93930.3.peg.268"/>
<evidence type="ECO:0000256" key="2">
    <source>
        <dbReference type="SAM" id="SignalP"/>
    </source>
</evidence>
<sequence>MKRFFVVMLVLTVALGVFAAGYKGFSERPAFERQPMGYAQQFPGCGGGPGYGPNAPMYERPQMRAERGFGYGLKLQIRDEEQLKLALKTRIAEALNNLDLNDDQLKELYNVAKETKEQLDSLKEKFVQLHEEYYNALVKRDTKTAEDLKDQIDDLRDEVQDIYKDFADKVDDIITVDQYRKFRGSERMFLVLLSDEGFEVLEEMVQE</sequence>
<feature type="signal peptide" evidence="2">
    <location>
        <begin position="1"/>
        <end position="19"/>
    </location>
</feature>
<comment type="caution">
    <text evidence="3">The sequence shown here is derived from an EMBL/GenBank/DDBJ whole genome shotgun (WGS) entry which is preliminary data.</text>
</comment>
<feature type="chain" id="PRO_5041043499" description="Periplasmic heavy metal sensor" evidence="2">
    <location>
        <begin position="20"/>
        <end position="207"/>
    </location>
</feature>
<protein>
    <recommendedName>
        <fullName evidence="5">Periplasmic heavy metal sensor</fullName>
    </recommendedName>
</protein>
<organism evidence="3 4">
    <name type="scientific">Thermotoga petrophila</name>
    <dbReference type="NCBI Taxonomy" id="93929"/>
    <lineage>
        <taxon>Bacteria</taxon>
        <taxon>Thermotogati</taxon>
        <taxon>Thermotogota</taxon>
        <taxon>Thermotogae</taxon>
        <taxon>Thermotogales</taxon>
        <taxon>Thermotogaceae</taxon>
        <taxon>Thermotoga</taxon>
    </lineage>
</organism>
<gene>
    <name evidence="3" type="ORF">XD57_0069</name>
</gene>
<dbReference type="EMBL" id="LGFG01000002">
    <property type="protein sequence ID" value="KUK23826.1"/>
    <property type="molecule type" value="Genomic_DNA"/>
</dbReference>
<accession>A0A117L3C7</accession>
<keyword evidence="1" id="KW-0175">Coiled coil</keyword>
<proteinExistence type="predicted"/>
<evidence type="ECO:0000313" key="3">
    <source>
        <dbReference type="EMBL" id="KUK23826.1"/>
    </source>
</evidence>
<reference evidence="3 4" key="1">
    <citation type="journal article" date="2015" name="MBio">
        <title>Genome-Resolved Metagenomic Analysis Reveals Roles for Candidate Phyla and Other Microbial Community Members in Biogeochemical Transformations in Oil Reservoirs.</title>
        <authorList>
            <person name="Hu P."/>
            <person name="Tom L."/>
            <person name="Singh A."/>
            <person name="Thomas B.C."/>
            <person name="Baker B.J."/>
            <person name="Piceno Y.M."/>
            <person name="Andersen G.L."/>
            <person name="Banfield J.F."/>
        </authorList>
    </citation>
    <scope>NUCLEOTIDE SEQUENCE [LARGE SCALE GENOMIC DNA]</scope>
    <source>
        <strain evidence="3">46_26</strain>
    </source>
</reference>
<evidence type="ECO:0000313" key="4">
    <source>
        <dbReference type="Proteomes" id="UP000058636"/>
    </source>
</evidence>
<dbReference type="AlphaFoldDB" id="A0A117L3C7"/>
<evidence type="ECO:0008006" key="5">
    <source>
        <dbReference type="Google" id="ProtNLM"/>
    </source>
</evidence>
<evidence type="ECO:0000256" key="1">
    <source>
        <dbReference type="SAM" id="Coils"/>
    </source>
</evidence>
<dbReference type="Proteomes" id="UP000058636">
    <property type="component" value="Unassembled WGS sequence"/>
</dbReference>